<keyword evidence="3" id="KW-1185">Reference proteome</keyword>
<evidence type="ECO:0000313" key="3">
    <source>
        <dbReference type="Proteomes" id="UP001596157"/>
    </source>
</evidence>
<dbReference type="RefSeq" id="WP_378250153.1">
    <property type="nucleotide sequence ID" value="NZ_JBHSKF010000015.1"/>
</dbReference>
<name>A0ABW0EV12_9PSEU</name>
<reference evidence="3" key="1">
    <citation type="journal article" date="2019" name="Int. J. Syst. Evol. Microbiol.">
        <title>The Global Catalogue of Microorganisms (GCM) 10K type strain sequencing project: providing services to taxonomists for standard genome sequencing and annotation.</title>
        <authorList>
            <consortium name="The Broad Institute Genomics Platform"/>
            <consortium name="The Broad Institute Genome Sequencing Center for Infectious Disease"/>
            <person name="Wu L."/>
            <person name="Ma J."/>
        </authorList>
    </citation>
    <scope>NUCLEOTIDE SEQUENCE [LARGE SCALE GENOMIC DNA]</scope>
    <source>
        <strain evidence="3">CCUG 59778</strain>
    </source>
</reference>
<gene>
    <name evidence="2" type="ORF">ACFPM7_24710</name>
</gene>
<protein>
    <submittedName>
        <fullName evidence="2">DUF6194 family protein</fullName>
    </submittedName>
</protein>
<dbReference type="Pfam" id="PF19694">
    <property type="entry name" value="DUF6194"/>
    <property type="match status" value="1"/>
</dbReference>
<evidence type="ECO:0000259" key="1">
    <source>
        <dbReference type="Pfam" id="PF19694"/>
    </source>
</evidence>
<evidence type="ECO:0000313" key="2">
    <source>
        <dbReference type="EMBL" id="MFC5290268.1"/>
    </source>
</evidence>
<dbReference type="Proteomes" id="UP001596157">
    <property type="component" value="Unassembled WGS sequence"/>
</dbReference>
<accession>A0ABW0EV12</accession>
<dbReference type="InterPro" id="IPR045676">
    <property type="entry name" value="DUF6194"/>
</dbReference>
<organism evidence="2 3">
    <name type="scientific">Actinokineospora guangxiensis</name>
    <dbReference type="NCBI Taxonomy" id="1490288"/>
    <lineage>
        <taxon>Bacteria</taxon>
        <taxon>Bacillati</taxon>
        <taxon>Actinomycetota</taxon>
        <taxon>Actinomycetes</taxon>
        <taxon>Pseudonocardiales</taxon>
        <taxon>Pseudonocardiaceae</taxon>
        <taxon>Actinokineospora</taxon>
    </lineage>
</organism>
<feature type="domain" description="DUF6194" evidence="1">
    <location>
        <begin position="1"/>
        <end position="135"/>
    </location>
</feature>
<dbReference type="EMBL" id="JBHSKF010000015">
    <property type="protein sequence ID" value="MFC5290268.1"/>
    <property type="molecule type" value="Genomic_DNA"/>
</dbReference>
<comment type="caution">
    <text evidence="2">The sequence shown here is derived from an EMBL/GenBank/DDBJ whole genome shotgun (WGS) entry which is preliminary data.</text>
</comment>
<sequence length="139" mass="15458">MDDSQLIGLLLAELDGVIAMESQGDTFLIYDPHDDVPYNRRFPFATVVTADRYDSASNLDRPGAYRLNLGLTKATYRARFSAEGPVDHAAEDVLMPHPVYAPQHWICVVNPSQATVDAAMPLIREAHDFAARKYRPAGR</sequence>
<proteinExistence type="predicted"/>